<evidence type="ECO:0000256" key="1">
    <source>
        <dbReference type="ARBA" id="ARBA00005206"/>
    </source>
</evidence>
<evidence type="ECO:0000256" key="4">
    <source>
        <dbReference type="ARBA" id="ARBA00023002"/>
    </source>
</evidence>
<dbReference type="FunFam" id="3.40.50.720:FF:000049">
    <property type="entry name" value="Alanine dehydrogenase"/>
    <property type="match status" value="1"/>
</dbReference>
<evidence type="ECO:0000256" key="3">
    <source>
        <dbReference type="ARBA" id="ARBA00012897"/>
    </source>
</evidence>
<dbReference type="GO" id="GO:0000166">
    <property type="term" value="F:nucleotide binding"/>
    <property type="evidence" value="ECO:0007669"/>
    <property type="project" value="UniProtKB-KW"/>
</dbReference>
<feature type="binding site" evidence="9">
    <location>
        <position position="203"/>
    </location>
    <ligand>
        <name>NAD(+)</name>
        <dbReference type="ChEBI" id="CHEBI:57540"/>
    </ligand>
</feature>
<name>A0A7S8EDA6_9CHLR</name>
<dbReference type="SMART" id="SM01003">
    <property type="entry name" value="AlaDh_PNT_N"/>
    <property type="match status" value="1"/>
</dbReference>
<keyword evidence="9" id="KW-0547">Nucleotide-binding</keyword>
<keyword evidence="4 6" id="KW-0560">Oxidoreductase</keyword>
<dbReference type="GO" id="GO:0042853">
    <property type="term" value="P:L-alanine catabolic process"/>
    <property type="evidence" value="ECO:0007669"/>
    <property type="project" value="InterPro"/>
</dbReference>
<dbReference type="EMBL" id="CP062983">
    <property type="protein sequence ID" value="QPC84739.1"/>
    <property type="molecule type" value="Genomic_DNA"/>
</dbReference>
<evidence type="ECO:0000256" key="8">
    <source>
        <dbReference type="PIRSR" id="PIRSR000183-2"/>
    </source>
</evidence>
<dbReference type="Proteomes" id="UP000594468">
    <property type="component" value="Chromosome"/>
</dbReference>
<dbReference type="SUPFAM" id="SSF51735">
    <property type="entry name" value="NAD(P)-binding Rossmann-fold domains"/>
    <property type="match status" value="1"/>
</dbReference>
<comment type="similarity">
    <text evidence="2 6">Belongs to the AlaDH/PNT family.</text>
</comment>
<dbReference type="InterPro" id="IPR008143">
    <property type="entry name" value="Ala_DH/PNT_CS2"/>
</dbReference>
<keyword evidence="5 6" id="KW-0520">NAD</keyword>
<reference evidence="12 13" key="1">
    <citation type="submission" date="2020-02" db="EMBL/GenBank/DDBJ databases">
        <authorList>
            <person name="Zheng R.K."/>
            <person name="Sun C.M."/>
        </authorList>
    </citation>
    <scope>NUCLEOTIDE SEQUENCE [LARGE SCALE GENOMIC DNA]</scope>
    <source>
        <strain evidence="13">rifampicinis</strain>
    </source>
</reference>
<dbReference type="RefSeq" id="WP_195172802.1">
    <property type="nucleotide sequence ID" value="NZ_CP062983.1"/>
</dbReference>
<evidence type="ECO:0000259" key="11">
    <source>
        <dbReference type="SMART" id="SM01003"/>
    </source>
</evidence>
<dbReference type="InterPro" id="IPR007698">
    <property type="entry name" value="AlaDH/PNT_NAD(H)-bd"/>
</dbReference>
<gene>
    <name evidence="12" type="primary">ald</name>
    <name evidence="12" type="ORF">G4Y79_10275</name>
</gene>
<feature type="binding site" evidence="8">
    <location>
        <position position="75"/>
    </location>
    <ligand>
        <name>substrate</name>
    </ligand>
</feature>
<dbReference type="PROSITE" id="PS00837">
    <property type="entry name" value="ALADH_PNT_2"/>
    <property type="match status" value="1"/>
</dbReference>
<feature type="binding site" evidence="9">
    <location>
        <begin position="298"/>
        <end position="301"/>
    </location>
    <ligand>
        <name>NAD(+)</name>
        <dbReference type="ChEBI" id="CHEBI:57540"/>
    </ligand>
</feature>
<dbReference type="PIRSF" id="PIRSF000183">
    <property type="entry name" value="Alanine_dh"/>
    <property type="match status" value="1"/>
</dbReference>
<proteinExistence type="inferred from homology"/>
<evidence type="ECO:0000313" key="12">
    <source>
        <dbReference type="EMBL" id="QPC84739.1"/>
    </source>
</evidence>
<dbReference type="Pfam" id="PF01262">
    <property type="entry name" value="AlaDh_PNT_C"/>
    <property type="match status" value="1"/>
</dbReference>
<feature type="binding site" evidence="8">
    <location>
        <position position="15"/>
    </location>
    <ligand>
        <name>substrate</name>
    </ligand>
</feature>
<evidence type="ECO:0000256" key="2">
    <source>
        <dbReference type="ARBA" id="ARBA00005689"/>
    </source>
</evidence>
<feature type="binding site" evidence="9">
    <location>
        <begin position="267"/>
        <end position="270"/>
    </location>
    <ligand>
        <name>NAD(+)</name>
        <dbReference type="ChEBI" id="CHEBI:57540"/>
    </ligand>
</feature>
<dbReference type="Gene3D" id="3.40.50.720">
    <property type="entry name" value="NAD(P)-binding Rossmann-like Domain"/>
    <property type="match status" value="2"/>
</dbReference>
<feature type="active site" description="Proton donor/acceptor" evidence="7">
    <location>
        <position position="270"/>
    </location>
</feature>
<dbReference type="InterPro" id="IPR007886">
    <property type="entry name" value="AlaDH/PNT_N"/>
</dbReference>
<feature type="binding site" evidence="9">
    <location>
        <position position="134"/>
    </location>
    <ligand>
        <name>NAD(+)</name>
        <dbReference type="ChEBI" id="CHEBI:57540"/>
    </ligand>
</feature>
<dbReference type="EC" id="1.4.1.1" evidence="3 6"/>
<evidence type="ECO:0000256" key="5">
    <source>
        <dbReference type="ARBA" id="ARBA00023027"/>
    </source>
</evidence>
<keyword evidence="13" id="KW-1185">Reference proteome</keyword>
<dbReference type="AlphaFoldDB" id="A0A7S8EDA6"/>
<comment type="pathway">
    <text evidence="1">Amino-acid degradation; L-alanine degradation via dehydrogenase pathway; NH(3) and pyruvate from L-alanine: step 1/1.</text>
</comment>
<dbReference type="CDD" id="cd05305">
    <property type="entry name" value="L-AlaDH"/>
    <property type="match status" value="1"/>
</dbReference>
<accession>A0A7S8EDA6</accession>
<feature type="active site" description="Proton donor/acceptor" evidence="7">
    <location>
        <position position="96"/>
    </location>
</feature>
<evidence type="ECO:0000256" key="9">
    <source>
        <dbReference type="PIRSR" id="PIRSR000183-3"/>
    </source>
</evidence>
<feature type="domain" description="Alanine dehydrogenase/pyridine nucleotide transhydrogenase NAD(H)-binding" evidence="10">
    <location>
        <begin position="149"/>
        <end position="297"/>
    </location>
</feature>
<feature type="binding site" evidence="9">
    <location>
        <begin position="239"/>
        <end position="240"/>
    </location>
    <ligand>
        <name>NAD(+)</name>
        <dbReference type="ChEBI" id="CHEBI:57540"/>
    </ligand>
</feature>
<dbReference type="InterPro" id="IPR008141">
    <property type="entry name" value="Ala_DH"/>
</dbReference>
<sequence length="378" mass="40230">MIVGIPQEVKTDEYRVSLPPDGVSELVRHGHKVLVQSGAGVGSGFLDEEYAAAGATLYMDVDSLWQESQMIVKVKEPQASEYGYLRPDLILFTYLHLAADEKLTQAMVDSGVSGVAYETVEDQEGRLPLLEPMSEVAGRMAAQVVAAYLTRPQQGRGVLMGGVPGVQPAHVVVLGGGTVGTNAARIALGMGAEVTLLDINLERLRYLDEIMPGKFSTLYSNTANIIHSIQTADAIIGSVLIAGARAPKLITRDMLSLMPDHSVIVDVAVDQGGCVETTHPTTHSDPIFFVDGVLHYGVANMPGAVPRTSSQALSNATLRYILRIADKGLEEALASDGGLMKGLNVHHGSVTYAAVADAFSMRYQAPDVALHEDIALTI</sequence>
<dbReference type="GO" id="GO:0000286">
    <property type="term" value="F:alanine dehydrogenase activity"/>
    <property type="evidence" value="ECO:0007669"/>
    <property type="project" value="UniProtKB-UniRule"/>
</dbReference>
<feature type="domain" description="Alanine dehydrogenase/pyridine nucleotide transhydrogenase N-terminal" evidence="11">
    <location>
        <begin position="4"/>
        <end position="137"/>
    </location>
</feature>
<organism evidence="12 13">
    <name type="scientific">Phototrophicus methaneseepsis</name>
    <dbReference type="NCBI Taxonomy" id="2710758"/>
    <lineage>
        <taxon>Bacteria</taxon>
        <taxon>Bacillati</taxon>
        <taxon>Chloroflexota</taxon>
        <taxon>Candidatus Thermofontia</taxon>
        <taxon>Phototrophicales</taxon>
        <taxon>Phototrophicaceae</taxon>
        <taxon>Phototrophicus</taxon>
    </lineage>
</organism>
<dbReference type="PANTHER" id="PTHR42795">
    <property type="entry name" value="ALANINE DEHYDROGENASE"/>
    <property type="match status" value="1"/>
</dbReference>
<dbReference type="SMART" id="SM01002">
    <property type="entry name" value="AlaDh_PNT_C"/>
    <property type="match status" value="1"/>
</dbReference>
<feature type="binding site" evidence="9">
    <location>
        <position position="198"/>
    </location>
    <ligand>
        <name>NAD(+)</name>
        <dbReference type="ChEBI" id="CHEBI:57540"/>
    </ligand>
</feature>
<dbReference type="SUPFAM" id="SSF52283">
    <property type="entry name" value="Formate/glycerate dehydrogenase catalytic domain-like"/>
    <property type="match status" value="1"/>
</dbReference>
<comment type="catalytic activity">
    <reaction evidence="6">
        <text>L-alanine + NAD(+) + H2O = pyruvate + NH4(+) + NADH + H(+)</text>
        <dbReference type="Rhea" id="RHEA:18405"/>
        <dbReference type="ChEBI" id="CHEBI:15361"/>
        <dbReference type="ChEBI" id="CHEBI:15377"/>
        <dbReference type="ChEBI" id="CHEBI:15378"/>
        <dbReference type="ChEBI" id="CHEBI:28938"/>
        <dbReference type="ChEBI" id="CHEBI:57540"/>
        <dbReference type="ChEBI" id="CHEBI:57945"/>
        <dbReference type="ChEBI" id="CHEBI:57972"/>
        <dbReference type="EC" id="1.4.1.1"/>
    </reaction>
</comment>
<feature type="binding site" evidence="9">
    <location>
        <position position="220"/>
    </location>
    <ligand>
        <name>NAD(+)</name>
        <dbReference type="ChEBI" id="CHEBI:57540"/>
    </ligand>
</feature>
<dbReference type="NCBIfam" id="TIGR00518">
    <property type="entry name" value="alaDH"/>
    <property type="match status" value="1"/>
</dbReference>
<dbReference type="InterPro" id="IPR036291">
    <property type="entry name" value="NAD(P)-bd_dom_sf"/>
</dbReference>
<protein>
    <recommendedName>
        <fullName evidence="3 6">Alanine dehydrogenase</fullName>
        <ecNumber evidence="3 6">1.4.1.1</ecNumber>
    </recommendedName>
</protein>
<dbReference type="PANTHER" id="PTHR42795:SF1">
    <property type="entry name" value="ALANINE DEHYDROGENASE"/>
    <property type="match status" value="1"/>
</dbReference>
<evidence type="ECO:0000313" key="13">
    <source>
        <dbReference type="Proteomes" id="UP000594468"/>
    </source>
</evidence>
<dbReference type="GO" id="GO:0005886">
    <property type="term" value="C:plasma membrane"/>
    <property type="evidence" value="ECO:0007669"/>
    <property type="project" value="TreeGrafter"/>
</dbReference>
<evidence type="ECO:0000256" key="7">
    <source>
        <dbReference type="PIRSR" id="PIRSR000183-1"/>
    </source>
</evidence>
<dbReference type="KEGG" id="pmet:G4Y79_10275"/>
<evidence type="ECO:0000256" key="6">
    <source>
        <dbReference type="PIRNR" id="PIRNR000183"/>
    </source>
</evidence>
<evidence type="ECO:0000259" key="10">
    <source>
        <dbReference type="SMART" id="SM01002"/>
    </source>
</evidence>
<dbReference type="Pfam" id="PF05222">
    <property type="entry name" value="AlaDh_PNT_N"/>
    <property type="match status" value="1"/>
</dbReference>